<keyword evidence="1" id="KW-0378">Hydrolase</keyword>
<keyword evidence="1" id="KW-0255">Endonuclease</keyword>
<keyword evidence="1" id="KW-0540">Nuclease</keyword>
<protein>
    <submittedName>
        <fullName evidence="1">HNH endonuclease</fullName>
    </submittedName>
</protein>
<dbReference type="SUPFAM" id="SSF57938">
    <property type="entry name" value="DnaJ/Hsp40 cysteine-rich domain"/>
    <property type="match status" value="1"/>
</dbReference>
<dbReference type="GO" id="GO:0004519">
    <property type="term" value="F:endonuclease activity"/>
    <property type="evidence" value="ECO:0007669"/>
    <property type="project" value="UniProtKB-KW"/>
</dbReference>
<dbReference type="HOGENOM" id="CLU_1340743_0_0_2"/>
<gene>
    <name evidence="1" type="ORF">Metli_1732</name>
</gene>
<accession>J0S1B9</accession>
<name>J0S1B9_9EURY</name>
<keyword evidence="2" id="KW-1185">Reference proteome</keyword>
<dbReference type="InterPro" id="IPR036410">
    <property type="entry name" value="HSP_DnaJ_Cys-rich_dom_sf"/>
</dbReference>
<dbReference type="AlphaFoldDB" id="J0S1B9"/>
<reference evidence="1 2" key="1">
    <citation type="submission" date="2011-08" db="EMBL/GenBank/DDBJ databases">
        <title>The complete genome of Methanofollis liminatans DSM 4140.</title>
        <authorList>
            <consortium name="US DOE Joint Genome Institute (JGI-PGF)"/>
            <person name="Lucas S."/>
            <person name="Han J."/>
            <person name="Lapidus A."/>
            <person name="Bruce D."/>
            <person name="Goodwin L."/>
            <person name="Pitluck S."/>
            <person name="Peters L."/>
            <person name="Kyrpides N."/>
            <person name="Mavromatis K."/>
            <person name="Ivanova N."/>
            <person name="Mikhailova N."/>
            <person name="Lu M."/>
            <person name="Detter J.C."/>
            <person name="Tapia R."/>
            <person name="Han C."/>
            <person name="Land M."/>
            <person name="Hauser L."/>
            <person name="Markowitz V."/>
            <person name="Cheng J.-F."/>
            <person name="Hugenholtz P."/>
            <person name="Woyke T."/>
            <person name="Wu D."/>
            <person name="Spring S."/>
            <person name="Schuler E."/>
            <person name="Brambilla E."/>
            <person name="Klenk H.-P."/>
            <person name="Eisen J.A."/>
        </authorList>
    </citation>
    <scope>NUCLEOTIDE SEQUENCE [LARGE SCALE GENOMIC DNA]</scope>
    <source>
        <strain evidence="1 2">DSM 4140</strain>
    </source>
</reference>
<dbReference type="Gene3D" id="6.20.20.10">
    <property type="match status" value="2"/>
</dbReference>
<dbReference type="Proteomes" id="UP000005095">
    <property type="component" value="Chromosome"/>
</dbReference>
<dbReference type="EMBL" id="CM001555">
    <property type="protein sequence ID" value="EJG07676.1"/>
    <property type="molecule type" value="Genomic_DNA"/>
</dbReference>
<proteinExistence type="predicted"/>
<organism evidence="1 2">
    <name type="scientific">Methanofollis liminatans DSM 4140</name>
    <dbReference type="NCBI Taxonomy" id="28892"/>
    <lineage>
        <taxon>Archaea</taxon>
        <taxon>Methanobacteriati</taxon>
        <taxon>Methanobacteriota</taxon>
        <taxon>Stenosarchaea group</taxon>
        <taxon>Methanomicrobia</taxon>
        <taxon>Methanomicrobiales</taxon>
        <taxon>Methanomicrobiaceae</taxon>
        <taxon>Methanofollis</taxon>
    </lineage>
</organism>
<dbReference type="OrthoDB" id="11472at2157"/>
<evidence type="ECO:0000313" key="1">
    <source>
        <dbReference type="EMBL" id="EJG07676.1"/>
    </source>
</evidence>
<dbReference type="RefSeq" id="WP_004039491.1">
    <property type="nucleotide sequence ID" value="NZ_CM001555.1"/>
</dbReference>
<dbReference type="STRING" id="28892.Metli_1732"/>
<evidence type="ECO:0000313" key="2">
    <source>
        <dbReference type="Proteomes" id="UP000005095"/>
    </source>
</evidence>
<sequence>MADKILNRDYFVDRLYKEELKRLDSGERKKDRVKVDSAQGKTVIQKCGGKCVLECGLLYAENPHGFDIHHINGDPEDTRTQNLTLMCKTCHGTIHGDVGTKIANYKAKMNKKNDAGTSKTSKKPVKQKIVSVDCSYCGGRGALSLFQGCPSCHGEGTVQVYYPPEKCTVCKGSGKDPDSILPLPDPCRHCHGTGYQNVVKITRK</sequence>